<feature type="domain" description="HTH araC/xylS-type" evidence="4">
    <location>
        <begin position="199"/>
        <end position="297"/>
    </location>
</feature>
<evidence type="ECO:0000256" key="1">
    <source>
        <dbReference type="ARBA" id="ARBA00023015"/>
    </source>
</evidence>
<comment type="caution">
    <text evidence="5">The sequence shown here is derived from an EMBL/GenBank/DDBJ whole genome shotgun (WGS) entry which is preliminary data.</text>
</comment>
<evidence type="ECO:0000256" key="2">
    <source>
        <dbReference type="ARBA" id="ARBA00023125"/>
    </source>
</evidence>
<accession>A0ABT2SPJ3</accession>
<dbReference type="InterPro" id="IPR020449">
    <property type="entry name" value="Tscrpt_reg_AraC-type_HTH"/>
</dbReference>
<dbReference type="PROSITE" id="PS01124">
    <property type="entry name" value="HTH_ARAC_FAMILY_2"/>
    <property type="match status" value="1"/>
</dbReference>
<dbReference type="Pfam" id="PF07883">
    <property type="entry name" value="Cupin_2"/>
    <property type="match status" value="1"/>
</dbReference>
<keyword evidence="1" id="KW-0805">Transcription regulation</keyword>
<dbReference type="InterPro" id="IPR013096">
    <property type="entry name" value="Cupin_2"/>
</dbReference>
<dbReference type="RefSeq" id="WP_262655679.1">
    <property type="nucleotide sequence ID" value="NZ_JAOQKE010000025.1"/>
</dbReference>
<organism evidence="5 6">
    <name type="scientific">Muricoprocola aceti</name>
    <dbReference type="NCBI Taxonomy" id="2981772"/>
    <lineage>
        <taxon>Bacteria</taxon>
        <taxon>Bacillati</taxon>
        <taxon>Bacillota</taxon>
        <taxon>Clostridia</taxon>
        <taxon>Lachnospirales</taxon>
        <taxon>Lachnospiraceae</taxon>
        <taxon>Muricoprocola</taxon>
    </lineage>
</organism>
<evidence type="ECO:0000313" key="6">
    <source>
        <dbReference type="Proteomes" id="UP001652338"/>
    </source>
</evidence>
<dbReference type="PANTHER" id="PTHR43280">
    <property type="entry name" value="ARAC-FAMILY TRANSCRIPTIONAL REGULATOR"/>
    <property type="match status" value="1"/>
</dbReference>
<proteinExistence type="predicted"/>
<dbReference type="Gene3D" id="2.60.120.10">
    <property type="entry name" value="Jelly Rolls"/>
    <property type="match status" value="1"/>
</dbReference>
<dbReference type="InterPro" id="IPR014710">
    <property type="entry name" value="RmlC-like_jellyroll"/>
</dbReference>
<evidence type="ECO:0000256" key="3">
    <source>
        <dbReference type="ARBA" id="ARBA00023163"/>
    </source>
</evidence>
<dbReference type="Pfam" id="PF12833">
    <property type="entry name" value="HTH_18"/>
    <property type="match status" value="1"/>
</dbReference>
<dbReference type="Proteomes" id="UP001652338">
    <property type="component" value="Unassembled WGS sequence"/>
</dbReference>
<dbReference type="InterPro" id="IPR018060">
    <property type="entry name" value="HTH_AraC"/>
</dbReference>
<keyword evidence="6" id="KW-1185">Reference proteome</keyword>
<name>A0ABT2SPJ3_9FIRM</name>
<keyword evidence="3" id="KW-0804">Transcription</keyword>
<reference evidence="5 6" key="1">
    <citation type="journal article" date="2021" name="ISME Commun">
        <title>Automated analysis of genomic sequences facilitates high-throughput and comprehensive description of bacteria.</title>
        <authorList>
            <person name="Hitch T.C.A."/>
        </authorList>
    </citation>
    <scope>NUCLEOTIDE SEQUENCE [LARGE SCALE GENOMIC DNA]</scope>
    <source>
        <strain evidence="5 6">Sanger_29</strain>
    </source>
</reference>
<dbReference type="PANTHER" id="PTHR43280:SF28">
    <property type="entry name" value="HTH-TYPE TRANSCRIPTIONAL ACTIVATOR RHAS"/>
    <property type="match status" value="1"/>
</dbReference>
<evidence type="ECO:0000313" key="5">
    <source>
        <dbReference type="EMBL" id="MCU6726422.1"/>
    </source>
</evidence>
<evidence type="ECO:0000259" key="4">
    <source>
        <dbReference type="PROSITE" id="PS01124"/>
    </source>
</evidence>
<gene>
    <name evidence="5" type="ORF">OCV47_13975</name>
</gene>
<sequence length="302" mass="34500">MNINISSATSIITDENFHESISHGNQSFPFSYYYEDIWSFDFHCIDWHWHHEVEFVTVLSGTAFCLIGDERIELPQGSSIFINSGILHRFEAHESTIIPNIVFSPSVFAPEDSLIYQKYIVPILHSSLSYQIFSPKILWQNSVAQILSSLYAHQQSASVSELHTVRLLFDIWDILFRHMDLSSSDSVLLSSRRRSARLQVMMKFIQDHFQEDISLEQIAASVSISPSSALAIFQSGIRTSPVAYLIQYRLSCAARLLSTTKNPVSSIAEETGFSSSGYFCRKFKERYHMSPNSYRKQMNALL</sequence>
<dbReference type="SUPFAM" id="SSF51182">
    <property type="entry name" value="RmlC-like cupins"/>
    <property type="match status" value="1"/>
</dbReference>
<dbReference type="PRINTS" id="PR00032">
    <property type="entry name" value="HTHARAC"/>
</dbReference>
<dbReference type="InterPro" id="IPR009057">
    <property type="entry name" value="Homeodomain-like_sf"/>
</dbReference>
<dbReference type="SMART" id="SM00342">
    <property type="entry name" value="HTH_ARAC"/>
    <property type="match status" value="1"/>
</dbReference>
<protein>
    <submittedName>
        <fullName evidence="5">AraC family transcriptional regulator</fullName>
    </submittedName>
</protein>
<keyword evidence="2" id="KW-0238">DNA-binding</keyword>
<dbReference type="EMBL" id="JAOQKE010000025">
    <property type="protein sequence ID" value="MCU6726422.1"/>
    <property type="molecule type" value="Genomic_DNA"/>
</dbReference>
<dbReference type="SUPFAM" id="SSF46689">
    <property type="entry name" value="Homeodomain-like"/>
    <property type="match status" value="2"/>
</dbReference>
<dbReference type="CDD" id="cd02208">
    <property type="entry name" value="cupin_RmlC-like"/>
    <property type="match status" value="1"/>
</dbReference>
<dbReference type="Gene3D" id="1.10.10.60">
    <property type="entry name" value="Homeodomain-like"/>
    <property type="match status" value="2"/>
</dbReference>
<dbReference type="InterPro" id="IPR011051">
    <property type="entry name" value="RmlC_Cupin_sf"/>
</dbReference>